<accession>A0A151T7C2</accession>
<dbReference type="Gramene" id="C.cajan_16999.t">
    <property type="protein sequence ID" value="C.cajan_16999.t"/>
    <property type="gene ID" value="C.cajan_16999"/>
</dbReference>
<proteinExistence type="predicted"/>
<dbReference type="InterPro" id="IPR007021">
    <property type="entry name" value="DUF659"/>
</dbReference>
<sequence length="264" mass="30331">GGGNKNWSCNFCHKTFKSSYSRVQAHLLRVHGTGIVVCETPNAIMFYSSRLPFNLAKNPYCVNSYLFVANHMLNGFLPLGYNVLRTTLLQEEKAQVERLLKPIKSTWKAKGLSIVSLGWIDVQRRPLINFMAAREGGPIFLYKRKRNEVAYVECNWITQVVDDISFIRNFIMNHSMRSAIFNYEMWDTIDRKSEGILSSWKSEEYMQGSTRMWDIDGDAWGSFDGVENLEMASLSLNEPEMEVVLFTDDNQGRGEIDTIPISRQ</sequence>
<protein>
    <recommendedName>
        <fullName evidence="1">DUF659 domain-containing protein</fullName>
    </recommendedName>
</protein>
<keyword evidence="3" id="KW-1185">Reference proteome</keyword>
<dbReference type="PANTHER" id="PTHR32166">
    <property type="entry name" value="OSJNBA0013A04.12 PROTEIN"/>
    <property type="match status" value="1"/>
</dbReference>
<feature type="non-terminal residue" evidence="2">
    <location>
        <position position="1"/>
    </location>
</feature>
<evidence type="ECO:0000313" key="2">
    <source>
        <dbReference type="EMBL" id="KYP62943.1"/>
    </source>
</evidence>
<dbReference type="STRING" id="3821.A0A151T7C2"/>
<dbReference type="Pfam" id="PF04937">
    <property type="entry name" value="DUF659"/>
    <property type="match status" value="1"/>
</dbReference>
<dbReference type="EMBL" id="CM003610">
    <property type="protein sequence ID" value="KYP62943.1"/>
    <property type="molecule type" value="Genomic_DNA"/>
</dbReference>
<dbReference type="Proteomes" id="UP000075243">
    <property type="component" value="Chromosome 8"/>
</dbReference>
<dbReference type="PANTHER" id="PTHR32166:SF81">
    <property type="entry name" value="OS06G0658400 PROTEIN"/>
    <property type="match status" value="1"/>
</dbReference>
<evidence type="ECO:0000259" key="1">
    <source>
        <dbReference type="Pfam" id="PF04937"/>
    </source>
</evidence>
<organism evidence="2 3">
    <name type="scientific">Cajanus cajan</name>
    <name type="common">Pigeon pea</name>
    <name type="synonym">Cajanus indicus</name>
    <dbReference type="NCBI Taxonomy" id="3821"/>
    <lineage>
        <taxon>Eukaryota</taxon>
        <taxon>Viridiplantae</taxon>
        <taxon>Streptophyta</taxon>
        <taxon>Embryophyta</taxon>
        <taxon>Tracheophyta</taxon>
        <taxon>Spermatophyta</taxon>
        <taxon>Magnoliopsida</taxon>
        <taxon>eudicotyledons</taxon>
        <taxon>Gunneridae</taxon>
        <taxon>Pentapetalae</taxon>
        <taxon>rosids</taxon>
        <taxon>fabids</taxon>
        <taxon>Fabales</taxon>
        <taxon>Fabaceae</taxon>
        <taxon>Papilionoideae</taxon>
        <taxon>50 kb inversion clade</taxon>
        <taxon>NPAAA clade</taxon>
        <taxon>indigoferoid/millettioid clade</taxon>
        <taxon>Phaseoleae</taxon>
        <taxon>Cajanus</taxon>
    </lineage>
</organism>
<evidence type="ECO:0000313" key="3">
    <source>
        <dbReference type="Proteomes" id="UP000075243"/>
    </source>
</evidence>
<gene>
    <name evidence="2" type="ORF">KK1_017503</name>
</gene>
<reference evidence="2 3" key="1">
    <citation type="journal article" date="2012" name="Nat. Biotechnol.">
        <title>Draft genome sequence of pigeonpea (Cajanus cajan), an orphan legume crop of resource-poor farmers.</title>
        <authorList>
            <person name="Varshney R.K."/>
            <person name="Chen W."/>
            <person name="Li Y."/>
            <person name="Bharti A.K."/>
            <person name="Saxena R.K."/>
            <person name="Schlueter J.A."/>
            <person name="Donoghue M.T."/>
            <person name="Azam S."/>
            <person name="Fan G."/>
            <person name="Whaley A.M."/>
            <person name="Farmer A.D."/>
            <person name="Sheridan J."/>
            <person name="Iwata A."/>
            <person name="Tuteja R."/>
            <person name="Penmetsa R.V."/>
            <person name="Wu W."/>
            <person name="Upadhyaya H.D."/>
            <person name="Yang S.P."/>
            <person name="Shah T."/>
            <person name="Saxena K.B."/>
            <person name="Michael T."/>
            <person name="McCombie W.R."/>
            <person name="Yang B."/>
            <person name="Zhang G."/>
            <person name="Yang H."/>
            <person name="Wang J."/>
            <person name="Spillane C."/>
            <person name="Cook D.R."/>
            <person name="May G.D."/>
            <person name="Xu X."/>
            <person name="Jackson S.A."/>
        </authorList>
    </citation>
    <scope>NUCLEOTIDE SEQUENCE [LARGE SCALE GENOMIC DNA]</scope>
    <source>
        <strain evidence="3">cv. Asha</strain>
    </source>
</reference>
<dbReference type="AlphaFoldDB" id="A0A151T7C2"/>
<name>A0A151T7C2_CAJCA</name>
<feature type="domain" description="DUF659" evidence="1">
    <location>
        <begin position="82"/>
        <end position="142"/>
    </location>
</feature>